<dbReference type="EMBL" id="OX458932">
    <property type="protein sequence ID" value="CAI9084769.1"/>
    <property type="molecule type" value="Genomic_DNA"/>
</dbReference>
<protein>
    <submittedName>
        <fullName evidence="1">Uncharacterized protein</fullName>
    </submittedName>
</protein>
<dbReference type="Proteomes" id="UP001161497">
    <property type="component" value="Chromosome"/>
</dbReference>
<evidence type="ECO:0000313" key="2">
    <source>
        <dbReference type="Proteomes" id="UP001161497"/>
    </source>
</evidence>
<sequence>MIIGENLGEASVDAAEFAFPPSFVTACLCSEWATRQTFPANRGSPMHTFD</sequence>
<name>A0ABM9IAU4_9BACT</name>
<gene>
    <name evidence="1" type="ORF">MFUM_0376</name>
</gene>
<accession>A0ABM9IAU4</accession>
<organism evidence="1 2">
    <name type="scientific">Candidatus Methylacidiphilum fumarolicum</name>
    <dbReference type="NCBI Taxonomy" id="591154"/>
    <lineage>
        <taxon>Bacteria</taxon>
        <taxon>Pseudomonadati</taxon>
        <taxon>Verrucomicrobiota</taxon>
        <taxon>Methylacidiphilae</taxon>
        <taxon>Methylacidiphilales</taxon>
        <taxon>Methylacidiphilaceae</taxon>
        <taxon>Methylacidiphilum (ex Ratnadevi et al. 2023)</taxon>
    </lineage>
</organism>
<proteinExistence type="predicted"/>
<evidence type="ECO:0000313" key="1">
    <source>
        <dbReference type="EMBL" id="CAI9084769.1"/>
    </source>
</evidence>
<reference evidence="1" key="1">
    <citation type="submission" date="2023-03" db="EMBL/GenBank/DDBJ databases">
        <authorList>
            <person name="Cremers G."/>
            <person name="Picone N."/>
        </authorList>
    </citation>
    <scope>NUCLEOTIDE SEQUENCE</scope>
    <source>
        <strain evidence="1">Sample_alias</strain>
    </source>
</reference>
<keyword evidence="2" id="KW-1185">Reference proteome</keyword>